<dbReference type="Proteomes" id="UP001178281">
    <property type="component" value="Unassembled WGS sequence"/>
</dbReference>
<evidence type="ECO:0000313" key="4">
    <source>
        <dbReference type="Proteomes" id="UP001178281"/>
    </source>
</evidence>
<evidence type="ECO:0000256" key="1">
    <source>
        <dbReference type="SAM" id="MobiDB-lite"/>
    </source>
</evidence>
<feature type="region of interest" description="Disordered" evidence="1">
    <location>
        <begin position="243"/>
        <end position="263"/>
    </location>
</feature>
<organism evidence="3 4">
    <name type="scientific">Tsukamurella strandjordii</name>
    <dbReference type="NCBI Taxonomy" id="147577"/>
    <lineage>
        <taxon>Bacteria</taxon>
        <taxon>Bacillati</taxon>
        <taxon>Actinomycetota</taxon>
        <taxon>Actinomycetes</taxon>
        <taxon>Mycobacteriales</taxon>
        <taxon>Tsukamurellaceae</taxon>
        <taxon>Tsukamurella</taxon>
    </lineage>
</organism>
<dbReference type="EMBL" id="JAUTIX010000001">
    <property type="protein sequence ID" value="MDP0396667.1"/>
    <property type="molecule type" value="Genomic_DNA"/>
</dbReference>
<feature type="signal peptide" evidence="2">
    <location>
        <begin position="1"/>
        <end position="27"/>
    </location>
</feature>
<gene>
    <name evidence="3" type="ORF">Q7X28_01875</name>
</gene>
<keyword evidence="2" id="KW-0732">Signal</keyword>
<name>A0AA90SK31_9ACTN</name>
<feature type="compositionally biased region" description="Polar residues" evidence="1">
    <location>
        <begin position="245"/>
        <end position="257"/>
    </location>
</feature>
<sequence>MKRVLAAVAGMLCLVLLSVFPTTVANAGPGDVCPGVEAAMRSLGDRIAAHNAAPHQFLLPDQMAQYNAYNAEKAQLDTEQAALKSRVIACTEATASVAKTVPGGAPVETRAPDAIRDKLDAGKRAIPPNWQTPPISRKPSGKPEVPKTSPLRSIYDSLRGASPKKPKEFGNVILQNEPKPKIGDPNPAYPGQTIGRNRSGLPAVSPDHIVSLAELVQLNNFWRLTPDQMYLLSTTPINFQWLPTGPNQSKQSGSAASVNPPPDPGWIRAQVALEDRVRAALQDAIDKLVIANG</sequence>
<feature type="region of interest" description="Disordered" evidence="1">
    <location>
        <begin position="123"/>
        <end position="168"/>
    </location>
</feature>
<protein>
    <submittedName>
        <fullName evidence="3">Uncharacterized protein</fullName>
    </submittedName>
</protein>
<evidence type="ECO:0000256" key="2">
    <source>
        <dbReference type="SAM" id="SignalP"/>
    </source>
</evidence>
<proteinExistence type="predicted"/>
<accession>A0AA90SK31</accession>
<reference evidence="3" key="1">
    <citation type="submission" date="2023-08" db="EMBL/GenBank/DDBJ databases">
        <title>The draft genome of Tsukamurella strandjordii strain 050030.</title>
        <authorList>
            <person name="Zhao F."/>
            <person name="Feng Y."/>
            <person name="Zong Z."/>
        </authorList>
    </citation>
    <scope>NUCLEOTIDE SEQUENCE</scope>
    <source>
        <strain evidence="3">050030</strain>
    </source>
</reference>
<keyword evidence="4" id="KW-1185">Reference proteome</keyword>
<dbReference type="AlphaFoldDB" id="A0AA90SK31"/>
<comment type="caution">
    <text evidence="3">The sequence shown here is derived from an EMBL/GenBank/DDBJ whole genome shotgun (WGS) entry which is preliminary data.</text>
</comment>
<feature type="chain" id="PRO_5041706895" evidence="2">
    <location>
        <begin position="28"/>
        <end position="293"/>
    </location>
</feature>
<dbReference type="RefSeq" id="WP_220656519.1">
    <property type="nucleotide sequence ID" value="NZ_BAAAII010000002.1"/>
</dbReference>
<evidence type="ECO:0000313" key="3">
    <source>
        <dbReference type="EMBL" id="MDP0396667.1"/>
    </source>
</evidence>